<evidence type="ECO:0000256" key="1">
    <source>
        <dbReference type="SAM" id="Phobius"/>
    </source>
</evidence>
<proteinExistence type="predicted"/>
<comment type="caution">
    <text evidence="3">The sequence shown here is derived from an EMBL/GenBank/DDBJ whole genome shotgun (WGS) entry which is preliminary data.</text>
</comment>
<evidence type="ECO:0000313" key="3">
    <source>
        <dbReference type="EMBL" id="GBF51469.1"/>
    </source>
</evidence>
<dbReference type="Proteomes" id="UP000245133">
    <property type="component" value="Unassembled WGS sequence"/>
</dbReference>
<dbReference type="InterPro" id="IPR007379">
    <property type="entry name" value="Tim44-like_dom"/>
</dbReference>
<feature type="transmembrane region" description="Helical" evidence="1">
    <location>
        <begin position="397"/>
        <end position="418"/>
    </location>
</feature>
<evidence type="ECO:0000259" key="2">
    <source>
        <dbReference type="Pfam" id="PF04280"/>
    </source>
</evidence>
<dbReference type="Gene3D" id="3.10.450.240">
    <property type="match status" value="1"/>
</dbReference>
<dbReference type="SUPFAM" id="SSF54427">
    <property type="entry name" value="NTF2-like"/>
    <property type="match status" value="1"/>
</dbReference>
<organism evidence="3 4">
    <name type="scientific">Leptospira ryugenii</name>
    <dbReference type="NCBI Taxonomy" id="1917863"/>
    <lineage>
        <taxon>Bacteria</taxon>
        <taxon>Pseudomonadati</taxon>
        <taxon>Spirochaetota</taxon>
        <taxon>Spirochaetia</taxon>
        <taxon>Leptospirales</taxon>
        <taxon>Leptospiraceae</taxon>
        <taxon>Leptospira</taxon>
    </lineage>
</organism>
<evidence type="ECO:0000313" key="4">
    <source>
        <dbReference type="Proteomes" id="UP000245133"/>
    </source>
</evidence>
<gene>
    <name evidence="3" type="ORF">LPTSP4_30070</name>
</gene>
<name>A0A2P2E3N2_9LEPT</name>
<reference evidence="3 4" key="1">
    <citation type="submission" date="2018-02" db="EMBL/GenBank/DDBJ databases">
        <title>Novel Leptospira species isolated from soil and water in Japan.</title>
        <authorList>
            <person name="Nakao R."/>
            <person name="Masuzawa T."/>
        </authorList>
    </citation>
    <scope>NUCLEOTIDE SEQUENCE [LARGE SCALE GENOMIC DNA]</scope>
    <source>
        <strain evidence="3 4">YH101</strain>
    </source>
</reference>
<protein>
    <recommendedName>
        <fullName evidence="2">Tim44-like domain-containing protein</fullName>
    </recommendedName>
</protein>
<accession>A0A2P2E3N2</accession>
<dbReference type="EMBL" id="BFBB01000008">
    <property type="protein sequence ID" value="GBF51469.1"/>
    <property type="molecule type" value="Genomic_DNA"/>
</dbReference>
<keyword evidence="1" id="KW-1133">Transmembrane helix</keyword>
<keyword evidence="4" id="KW-1185">Reference proteome</keyword>
<sequence>MKNSAKVGIKRKNFSQIGDWEIKDLQVKGPFASYAIGTEIIIPWPEGTNKENLLIELEYTIANAVEDLGGFQIVLWELNQKDADKQNSQLDISWDDSIQWKQFQIKQKFYDQSKEDYGYETVAFETDKQRVAVSFQNLRNDFIDFTLTAFPESNLNLAHKKEINPNEKFYYTQEKVRVEKNMSNHYEGYLYTKESDTFAYHTIVFNPELFLDEQIPVLDPAYQFIYNISDGLETSFWHLFSLAITLPPEKERIDGSDFNRYHFQYSILGEHKRPSDTENHLIYLRPIVYGGGTGTRMGSMAMEIQMPKAIDLKTTKIGLYVTDCNYCSRVSFKFELPAEIGIDQNKIFVNWPHTIPEGMWPIIKVETQGDTFTKNYLLQYICMLRSFFLAPGSGSNIGYLIVNTLLLLLPLTIAFIYLNHKKRIIVEKRSFQKLTKLMQDTDPDFTWEEFFQKTKLIAERVVDAWCQGNMESARPFISAGVFQRFQIQLKLMAEVDGSKNHMENFSVKDQSIVLHTSFHGYQTIHVKMKCAAKDITLPTDTPESQIKERLRSSQLGTYEEIYSFSRRIDAQTVKGQNLFHNVCPSCGANTELSHTTTKCSHCGTIFNSGEADWVLSEITQVIEWKPNRFVSEESFAKNHPNLPTSIQIIEDRASALLWKWMYAKTKANDTYLLREVSSTEALQSVRNQEYFYTPAVGASEIKEIQTKQKATFTNVVLHWSAARSLKASPEYRQTNLILKLHDERDERIGFSEISCKQCGAPFPEVDASSCSYCGSPIPKQLSDWLLDSIK</sequence>
<dbReference type="Pfam" id="PF04280">
    <property type="entry name" value="Tim44"/>
    <property type="match status" value="1"/>
</dbReference>
<keyword evidence="1" id="KW-0472">Membrane</keyword>
<feature type="domain" description="Tim44-like" evidence="2">
    <location>
        <begin position="436"/>
        <end position="571"/>
    </location>
</feature>
<dbReference type="AlphaFoldDB" id="A0A2P2E3N2"/>
<dbReference type="InterPro" id="IPR032710">
    <property type="entry name" value="NTF2-like_dom_sf"/>
</dbReference>
<keyword evidence="1" id="KW-0812">Transmembrane</keyword>